<organism evidence="1 2">
    <name type="scientific">Cronartium quercuum f. sp. fusiforme G11</name>
    <dbReference type="NCBI Taxonomy" id="708437"/>
    <lineage>
        <taxon>Eukaryota</taxon>
        <taxon>Fungi</taxon>
        <taxon>Dikarya</taxon>
        <taxon>Basidiomycota</taxon>
        <taxon>Pucciniomycotina</taxon>
        <taxon>Pucciniomycetes</taxon>
        <taxon>Pucciniales</taxon>
        <taxon>Coleosporiaceae</taxon>
        <taxon>Cronartium</taxon>
    </lineage>
</organism>
<gene>
    <name evidence="1" type="ORF">CROQUDRAFT_100255</name>
</gene>
<accession>A0A9P6N698</accession>
<evidence type="ECO:0000313" key="1">
    <source>
        <dbReference type="EMBL" id="KAG0140321.1"/>
    </source>
</evidence>
<proteinExistence type="predicted"/>
<dbReference type="Proteomes" id="UP000886653">
    <property type="component" value="Unassembled WGS sequence"/>
</dbReference>
<comment type="caution">
    <text evidence="1">The sequence shown here is derived from an EMBL/GenBank/DDBJ whole genome shotgun (WGS) entry which is preliminary data.</text>
</comment>
<reference evidence="1" key="1">
    <citation type="submission" date="2013-11" db="EMBL/GenBank/DDBJ databases">
        <title>Genome sequence of the fusiform rust pathogen reveals effectors for host alternation and coevolution with pine.</title>
        <authorList>
            <consortium name="DOE Joint Genome Institute"/>
            <person name="Smith K."/>
            <person name="Pendleton A."/>
            <person name="Kubisiak T."/>
            <person name="Anderson C."/>
            <person name="Salamov A."/>
            <person name="Aerts A."/>
            <person name="Riley R."/>
            <person name="Clum A."/>
            <person name="Lindquist E."/>
            <person name="Ence D."/>
            <person name="Campbell M."/>
            <person name="Kronenberg Z."/>
            <person name="Feau N."/>
            <person name="Dhillon B."/>
            <person name="Hamelin R."/>
            <person name="Burleigh J."/>
            <person name="Smith J."/>
            <person name="Yandell M."/>
            <person name="Nelson C."/>
            <person name="Grigoriev I."/>
            <person name="Davis J."/>
        </authorList>
    </citation>
    <scope>NUCLEOTIDE SEQUENCE</scope>
    <source>
        <strain evidence="1">G11</strain>
    </source>
</reference>
<keyword evidence="2" id="KW-1185">Reference proteome</keyword>
<name>A0A9P6N698_9BASI</name>
<evidence type="ECO:0000313" key="2">
    <source>
        <dbReference type="Proteomes" id="UP000886653"/>
    </source>
</evidence>
<protein>
    <submittedName>
        <fullName evidence="1">Uncharacterized protein</fullName>
    </submittedName>
</protein>
<dbReference type="AlphaFoldDB" id="A0A9P6N698"/>
<dbReference type="EMBL" id="MU167453">
    <property type="protein sequence ID" value="KAG0140321.1"/>
    <property type="molecule type" value="Genomic_DNA"/>
</dbReference>
<sequence length="52" mass="5991">MAENLAKWISWVKEKTSSMFLEEFLKTDCDAPNIDEAEADSNDVIQKNLDQK</sequence>